<organism evidence="2 3">
    <name type="scientific">Trinickia soli</name>
    <dbReference type="NCBI Taxonomy" id="380675"/>
    <lineage>
        <taxon>Bacteria</taxon>
        <taxon>Pseudomonadati</taxon>
        <taxon>Pseudomonadota</taxon>
        <taxon>Betaproteobacteria</taxon>
        <taxon>Burkholderiales</taxon>
        <taxon>Burkholderiaceae</taxon>
        <taxon>Trinickia</taxon>
    </lineage>
</organism>
<name>A0A2N7WG42_9BURK</name>
<feature type="chain" id="PRO_5014957685" evidence="1">
    <location>
        <begin position="23"/>
        <end position="89"/>
    </location>
</feature>
<protein>
    <submittedName>
        <fullName evidence="2">Uncharacterized protein</fullName>
    </submittedName>
</protein>
<evidence type="ECO:0000256" key="1">
    <source>
        <dbReference type="SAM" id="SignalP"/>
    </source>
</evidence>
<dbReference type="EMBL" id="PNYB01000001">
    <property type="protein sequence ID" value="PMS28398.1"/>
    <property type="molecule type" value="Genomic_DNA"/>
</dbReference>
<evidence type="ECO:0000313" key="2">
    <source>
        <dbReference type="EMBL" id="PMS28398.1"/>
    </source>
</evidence>
<proteinExistence type="predicted"/>
<gene>
    <name evidence="2" type="ORF">C0Z19_01375</name>
</gene>
<comment type="caution">
    <text evidence="2">The sequence shown here is derived from an EMBL/GenBank/DDBJ whole genome shotgun (WGS) entry which is preliminary data.</text>
</comment>
<evidence type="ECO:0000313" key="3">
    <source>
        <dbReference type="Proteomes" id="UP000235347"/>
    </source>
</evidence>
<accession>A0A2N7WG42</accession>
<dbReference type="AlphaFoldDB" id="A0A2N7WG42"/>
<sequence length="89" mass="9616">MVTAVVLTIAFSSGFALNQARAESTENNAAKSVDPLKGFKVPPLPNGSAHVVVQPGMSKKDWHDAYKETGRPQFKPHTVKRLGGTVERD</sequence>
<feature type="signal peptide" evidence="1">
    <location>
        <begin position="1"/>
        <end position="22"/>
    </location>
</feature>
<dbReference type="Proteomes" id="UP000235347">
    <property type="component" value="Unassembled WGS sequence"/>
</dbReference>
<reference evidence="2 3" key="1">
    <citation type="submission" date="2018-01" db="EMBL/GenBank/DDBJ databases">
        <title>Whole genome analyses suggest that Burkholderia sensu lato contains two further novel genera in the rhizoxinica-symbiotica group Mycetohabitans gen. nov., and Trinickia gen. nov.: implications for the evolution of diazotrophy and nodulation in the Burkholderiaceae.</title>
        <authorList>
            <person name="Estrada-de los Santos P."/>
            <person name="Palmer M."/>
            <person name="Chavez-Ramirez B."/>
            <person name="Beukes C."/>
            <person name="Steenkamp E.T."/>
            <person name="Hirsch A.M."/>
            <person name="Manyaka P."/>
            <person name="Maluk M."/>
            <person name="Lafos M."/>
            <person name="Crook M."/>
            <person name="Gross E."/>
            <person name="Simon M.F."/>
            <person name="Bueno dos Reis Junior F."/>
            <person name="Poole P.S."/>
            <person name="Venter S.N."/>
            <person name="James E.K."/>
        </authorList>
    </citation>
    <scope>NUCLEOTIDE SEQUENCE [LARGE SCALE GENOMIC DNA]</scope>
    <source>
        <strain evidence="2 3">GP25-8</strain>
    </source>
</reference>
<keyword evidence="1" id="KW-0732">Signal</keyword>
<keyword evidence="3" id="KW-1185">Reference proteome</keyword>